<reference evidence="3 4" key="1">
    <citation type="journal article" date="2019" name="Nat. Ecol. Evol.">
        <title>Megaphylogeny resolves global patterns of mushroom evolution.</title>
        <authorList>
            <person name="Varga T."/>
            <person name="Krizsan K."/>
            <person name="Foldi C."/>
            <person name="Dima B."/>
            <person name="Sanchez-Garcia M."/>
            <person name="Sanchez-Ramirez S."/>
            <person name="Szollosi G.J."/>
            <person name="Szarkandi J.G."/>
            <person name="Papp V."/>
            <person name="Albert L."/>
            <person name="Andreopoulos W."/>
            <person name="Angelini C."/>
            <person name="Antonin V."/>
            <person name="Barry K.W."/>
            <person name="Bougher N.L."/>
            <person name="Buchanan P."/>
            <person name="Buyck B."/>
            <person name="Bense V."/>
            <person name="Catcheside P."/>
            <person name="Chovatia M."/>
            <person name="Cooper J."/>
            <person name="Damon W."/>
            <person name="Desjardin D."/>
            <person name="Finy P."/>
            <person name="Geml J."/>
            <person name="Haridas S."/>
            <person name="Hughes K."/>
            <person name="Justo A."/>
            <person name="Karasinski D."/>
            <person name="Kautmanova I."/>
            <person name="Kiss B."/>
            <person name="Kocsube S."/>
            <person name="Kotiranta H."/>
            <person name="LaButti K.M."/>
            <person name="Lechner B.E."/>
            <person name="Liimatainen K."/>
            <person name="Lipzen A."/>
            <person name="Lukacs Z."/>
            <person name="Mihaltcheva S."/>
            <person name="Morgado L.N."/>
            <person name="Niskanen T."/>
            <person name="Noordeloos M.E."/>
            <person name="Ohm R.A."/>
            <person name="Ortiz-Santana B."/>
            <person name="Ovrebo C."/>
            <person name="Racz N."/>
            <person name="Riley R."/>
            <person name="Savchenko A."/>
            <person name="Shiryaev A."/>
            <person name="Soop K."/>
            <person name="Spirin V."/>
            <person name="Szebenyi C."/>
            <person name="Tomsovsky M."/>
            <person name="Tulloss R.E."/>
            <person name="Uehling J."/>
            <person name="Grigoriev I.V."/>
            <person name="Vagvolgyi C."/>
            <person name="Papp T."/>
            <person name="Martin F.M."/>
            <person name="Miettinen O."/>
            <person name="Hibbett D.S."/>
            <person name="Nagy L.G."/>
        </authorList>
    </citation>
    <scope>NUCLEOTIDE SEQUENCE [LARGE SCALE GENOMIC DNA]</scope>
    <source>
        <strain evidence="3 4">CBS 309.79</strain>
    </source>
</reference>
<dbReference type="InterPro" id="IPR000868">
    <property type="entry name" value="Isochorismatase-like_dom"/>
</dbReference>
<keyword evidence="4" id="KW-1185">Reference proteome</keyword>
<evidence type="ECO:0000256" key="1">
    <source>
        <dbReference type="ARBA" id="ARBA00006336"/>
    </source>
</evidence>
<dbReference type="Pfam" id="PF00857">
    <property type="entry name" value="Isochorismatase"/>
    <property type="match status" value="1"/>
</dbReference>
<sequence>MSFLNPKSTILLVCDLQLRFRSAICGFDHVVATANKMVKVAKLVGCEVVASEQKAQVFGPTVPEVGLDSLGPVLITKYDKTLFSMLTKDLDNVLEARPSVKDVILLGIESHVCVLQTALDLRARGMGVHVLSDGVSSINRQEVAPALELIRQHGGFVTTSESISFRLMRDASASNFKDFANLIKEEKERTKSTMEALSS</sequence>
<proteinExistence type="inferred from homology"/>
<dbReference type="InterPro" id="IPR036380">
    <property type="entry name" value="Isochorismatase-like_sf"/>
</dbReference>
<dbReference type="OrthoDB" id="269496at2759"/>
<dbReference type="STRING" id="1884261.A0A5C3QF19"/>
<evidence type="ECO:0000313" key="3">
    <source>
        <dbReference type="EMBL" id="TFL00646.1"/>
    </source>
</evidence>
<evidence type="ECO:0000259" key="2">
    <source>
        <dbReference type="Pfam" id="PF00857"/>
    </source>
</evidence>
<protein>
    <submittedName>
        <fullName evidence="3">Isochorismatase-like protein</fullName>
    </submittedName>
</protein>
<name>A0A5C3QF19_9AGAR</name>
<gene>
    <name evidence="3" type="ORF">BDV98DRAFT_550013</name>
</gene>
<dbReference type="AlphaFoldDB" id="A0A5C3QF19"/>
<feature type="domain" description="Isochorismatase-like" evidence="2">
    <location>
        <begin position="9"/>
        <end position="161"/>
    </location>
</feature>
<dbReference type="PANTHER" id="PTHR14119:SF3">
    <property type="entry name" value="ISOCHORISMATASE DOMAIN-CONTAINING PROTEIN 2"/>
    <property type="match status" value="1"/>
</dbReference>
<dbReference type="EMBL" id="ML178828">
    <property type="protein sequence ID" value="TFL00646.1"/>
    <property type="molecule type" value="Genomic_DNA"/>
</dbReference>
<comment type="similarity">
    <text evidence="1">Belongs to the isochorismatase family.</text>
</comment>
<dbReference type="Proteomes" id="UP000305067">
    <property type="component" value="Unassembled WGS sequence"/>
</dbReference>
<dbReference type="Gene3D" id="3.40.50.850">
    <property type="entry name" value="Isochorismatase-like"/>
    <property type="match status" value="1"/>
</dbReference>
<dbReference type="PANTHER" id="PTHR14119">
    <property type="entry name" value="HYDROLASE"/>
    <property type="match status" value="1"/>
</dbReference>
<dbReference type="SUPFAM" id="SSF52499">
    <property type="entry name" value="Isochorismatase-like hydrolases"/>
    <property type="match status" value="1"/>
</dbReference>
<organism evidence="3 4">
    <name type="scientific">Pterulicium gracile</name>
    <dbReference type="NCBI Taxonomy" id="1884261"/>
    <lineage>
        <taxon>Eukaryota</taxon>
        <taxon>Fungi</taxon>
        <taxon>Dikarya</taxon>
        <taxon>Basidiomycota</taxon>
        <taxon>Agaricomycotina</taxon>
        <taxon>Agaricomycetes</taxon>
        <taxon>Agaricomycetidae</taxon>
        <taxon>Agaricales</taxon>
        <taxon>Pleurotineae</taxon>
        <taxon>Pterulaceae</taxon>
        <taxon>Pterulicium</taxon>
    </lineage>
</organism>
<accession>A0A5C3QF19</accession>
<dbReference type="InterPro" id="IPR050993">
    <property type="entry name" value="Isochorismatase_domain"/>
</dbReference>
<evidence type="ECO:0000313" key="4">
    <source>
        <dbReference type="Proteomes" id="UP000305067"/>
    </source>
</evidence>